<proteinExistence type="predicted"/>
<keyword evidence="2" id="KW-1185">Reference proteome</keyword>
<comment type="caution">
    <text evidence="1">The sequence shown here is derived from an EMBL/GenBank/DDBJ whole genome shotgun (WGS) entry which is preliminary data.</text>
</comment>
<protein>
    <submittedName>
        <fullName evidence="1">Uncharacterized protein</fullName>
    </submittedName>
</protein>
<evidence type="ECO:0000313" key="2">
    <source>
        <dbReference type="Proteomes" id="UP000265325"/>
    </source>
</evidence>
<dbReference type="OrthoDB" id="9951008at2"/>
<gene>
    <name evidence="1" type="ORF">VO63_07760</name>
</gene>
<reference evidence="1 2" key="1">
    <citation type="submission" date="2015-05" db="EMBL/GenBank/DDBJ databases">
        <title>Draft Genome assembly of Streptomyces showdoensis.</title>
        <authorList>
            <person name="Thapa K.K."/>
            <person name="Metsa-Ketela M."/>
        </authorList>
    </citation>
    <scope>NUCLEOTIDE SEQUENCE [LARGE SCALE GENOMIC DNA]</scope>
    <source>
        <strain evidence="1 2">ATCC 15227</strain>
    </source>
</reference>
<organism evidence="1 2">
    <name type="scientific">Streptomyces showdoensis</name>
    <dbReference type="NCBI Taxonomy" id="68268"/>
    <lineage>
        <taxon>Bacteria</taxon>
        <taxon>Bacillati</taxon>
        <taxon>Actinomycetota</taxon>
        <taxon>Actinomycetes</taxon>
        <taxon>Kitasatosporales</taxon>
        <taxon>Streptomycetaceae</taxon>
        <taxon>Streptomyces</taxon>
    </lineage>
</organism>
<dbReference type="RefSeq" id="WP_046906866.1">
    <property type="nucleotide sequence ID" value="NZ_BAAAXG010000026.1"/>
</dbReference>
<evidence type="ECO:0000313" key="1">
    <source>
        <dbReference type="EMBL" id="KKZ74334.1"/>
    </source>
</evidence>
<accession>A0A2P2GS70</accession>
<name>A0A2P2GS70_STREW</name>
<dbReference type="EMBL" id="LAQS01000009">
    <property type="protein sequence ID" value="KKZ74334.1"/>
    <property type="molecule type" value="Genomic_DNA"/>
</dbReference>
<sequence>MSASTIARPTERLALLGRKKRQLPSIGTAFAGLALAERAGDLHGAMLCRRLVQRIARDGRVGE</sequence>
<dbReference type="AlphaFoldDB" id="A0A2P2GS70"/>
<dbReference type="Proteomes" id="UP000265325">
    <property type="component" value="Unassembled WGS sequence"/>
</dbReference>